<comment type="similarity">
    <text evidence="1 2">Belongs to the TIFY/JAZ family.</text>
</comment>
<feature type="domain" description="Tify" evidence="4">
    <location>
        <begin position="32"/>
        <end position="66"/>
    </location>
</feature>
<dbReference type="Pfam" id="PF06200">
    <property type="entry name" value="tify"/>
    <property type="match status" value="1"/>
</dbReference>
<dbReference type="PANTHER" id="PTHR33077:SF17">
    <property type="entry name" value="PROTEIN TIFY 5B"/>
    <property type="match status" value="1"/>
</dbReference>
<comment type="domain">
    <text evidence="2">The jas domain is required for interaction with COI1.</text>
</comment>
<dbReference type="EMBL" id="OK507019">
    <property type="protein sequence ID" value="UXP70618.1"/>
    <property type="molecule type" value="mRNA"/>
</dbReference>
<evidence type="ECO:0000256" key="3">
    <source>
        <dbReference type="SAM" id="MobiDB-lite"/>
    </source>
</evidence>
<feature type="compositionally biased region" description="Low complexity" evidence="3">
    <location>
        <begin position="74"/>
        <end position="98"/>
    </location>
</feature>
<dbReference type="GO" id="GO:0009611">
    <property type="term" value="P:response to wounding"/>
    <property type="evidence" value="ECO:0007669"/>
    <property type="project" value="UniProtKB-UniRule"/>
</dbReference>
<dbReference type="AlphaFoldDB" id="A0AA94YE67"/>
<dbReference type="SMART" id="SM00979">
    <property type="entry name" value="TIFY"/>
    <property type="match status" value="1"/>
</dbReference>
<dbReference type="Pfam" id="PF09425">
    <property type="entry name" value="Jas_motif"/>
    <property type="match status" value="1"/>
</dbReference>
<dbReference type="PROSITE" id="PS51320">
    <property type="entry name" value="TIFY"/>
    <property type="match status" value="1"/>
</dbReference>
<dbReference type="GO" id="GO:0005634">
    <property type="term" value="C:nucleus"/>
    <property type="evidence" value="ECO:0007669"/>
    <property type="project" value="UniProtKB-SubCell"/>
</dbReference>
<keyword evidence="2" id="KW-1184">Jasmonic acid signaling pathway</keyword>
<evidence type="ECO:0000313" key="5">
    <source>
        <dbReference type="EMBL" id="UXP70618.1"/>
    </source>
</evidence>
<proteinExistence type="evidence at transcript level"/>
<dbReference type="InterPro" id="IPR018467">
    <property type="entry name" value="CCT_CS"/>
</dbReference>
<dbReference type="InterPro" id="IPR010399">
    <property type="entry name" value="Tify_dom"/>
</dbReference>
<comment type="function">
    <text evidence="2">Repressor of jasmonate responses.</text>
</comment>
<evidence type="ECO:0000256" key="2">
    <source>
        <dbReference type="RuleBase" id="RU369065"/>
    </source>
</evidence>
<feature type="region of interest" description="Disordered" evidence="3">
    <location>
        <begin position="71"/>
        <end position="124"/>
    </location>
</feature>
<protein>
    <recommendedName>
        <fullName evidence="2">Protein TIFY</fullName>
    </recommendedName>
    <alternativeName>
        <fullName evidence="2">Jasmonate ZIM domain-containing protein</fullName>
    </alternativeName>
</protein>
<accession>A0AA94YE67</accession>
<keyword evidence="2" id="KW-0539">Nucleus</keyword>
<evidence type="ECO:0000259" key="4">
    <source>
        <dbReference type="PROSITE" id="PS51320"/>
    </source>
</evidence>
<dbReference type="PANTHER" id="PTHR33077">
    <property type="entry name" value="PROTEIN TIFY 4A-RELATED-RELATED"/>
    <property type="match status" value="1"/>
</dbReference>
<dbReference type="InterPro" id="IPR040390">
    <property type="entry name" value="TIFY/JAZ"/>
</dbReference>
<sequence length="124" mass="13914">MVLTNNIKRNCCNLELRLVPSNIVEEIRRSQQNDEKQSLTIFYNGSVSVADVTELQARALLLLASREVEERIRSPTTTASEPATPSALPSPLYSSGLSMKKSLQRFLQKTKNRSQAASPYSRHH</sequence>
<organism evidence="5">
    <name type="scientific">Aquilaria sinensis</name>
    <dbReference type="NCBI Taxonomy" id="210372"/>
    <lineage>
        <taxon>Eukaryota</taxon>
        <taxon>Viridiplantae</taxon>
        <taxon>Streptophyta</taxon>
        <taxon>Embryophyta</taxon>
        <taxon>Tracheophyta</taxon>
        <taxon>Spermatophyta</taxon>
        <taxon>Magnoliopsida</taxon>
        <taxon>eudicotyledons</taxon>
        <taxon>Gunneridae</taxon>
        <taxon>Pentapetalae</taxon>
        <taxon>rosids</taxon>
        <taxon>malvids</taxon>
        <taxon>Malvales</taxon>
        <taxon>Thymelaeaceae</taxon>
        <taxon>Aquilaria</taxon>
    </lineage>
</organism>
<feature type="compositionally biased region" description="Polar residues" evidence="3">
    <location>
        <begin position="105"/>
        <end position="118"/>
    </location>
</feature>
<name>A0AA94YE67_9ROSI</name>
<evidence type="ECO:0000256" key="1">
    <source>
        <dbReference type="ARBA" id="ARBA00008614"/>
    </source>
</evidence>
<comment type="subcellular location">
    <subcellularLocation>
        <location evidence="2">Nucleus</location>
    </subcellularLocation>
</comment>
<dbReference type="GO" id="GO:0031347">
    <property type="term" value="P:regulation of defense response"/>
    <property type="evidence" value="ECO:0007669"/>
    <property type="project" value="UniProtKB-UniRule"/>
</dbReference>
<dbReference type="GO" id="GO:2000022">
    <property type="term" value="P:regulation of jasmonic acid mediated signaling pathway"/>
    <property type="evidence" value="ECO:0007669"/>
    <property type="project" value="UniProtKB-UniRule"/>
</dbReference>
<reference evidence="5" key="1">
    <citation type="submission" date="2021-10" db="EMBL/GenBank/DDBJ databases">
        <title>Genome-wide identification of JAZ and WRKY family members in Aquilaria sinensis.</title>
        <authorList>
            <person name="Ma Y."/>
        </authorList>
    </citation>
    <scope>NUCLEOTIDE SEQUENCE</scope>
</reference>